<dbReference type="PANTHER" id="PTHR11814">
    <property type="entry name" value="SULFATE TRANSPORTER"/>
    <property type="match status" value="1"/>
</dbReference>
<dbReference type="Proteomes" id="UP000078561">
    <property type="component" value="Unassembled WGS sequence"/>
</dbReference>
<feature type="domain" description="STAS" evidence="7">
    <location>
        <begin position="525"/>
        <end position="649"/>
    </location>
</feature>
<evidence type="ECO:0000259" key="7">
    <source>
        <dbReference type="PROSITE" id="PS50801"/>
    </source>
</evidence>
<accession>A0A168RSN3</accession>
<dbReference type="InterPro" id="IPR001902">
    <property type="entry name" value="SLC26A/SulP_fam"/>
</dbReference>
<dbReference type="Pfam" id="PF00916">
    <property type="entry name" value="Sulfate_transp"/>
    <property type="match status" value="1"/>
</dbReference>
<proteinExistence type="predicted"/>
<protein>
    <recommendedName>
        <fullName evidence="7">STAS domain-containing protein</fullName>
    </recommendedName>
</protein>
<feature type="transmembrane region" description="Helical" evidence="6">
    <location>
        <begin position="48"/>
        <end position="68"/>
    </location>
</feature>
<keyword evidence="3 6" id="KW-1133">Transmembrane helix</keyword>
<feature type="transmembrane region" description="Helical" evidence="6">
    <location>
        <begin position="297"/>
        <end position="317"/>
    </location>
</feature>
<feature type="transmembrane region" description="Helical" evidence="6">
    <location>
        <begin position="337"/>
        <end position="360"/>
    </location>
</feature>
<feature type="region of interest" description="Disordered" evidence="5">
    <location>
        <begin position="685"/>
        <end position="712"/>
    </location>
</feature>
<dbReference type="NCBIfam" id="TIGR00815">
    <property type="entry name" value="sulP"/>
    <property type="match status" value="1"/>
</dbReference>
<feature type="transmembrane region" description="Helical" evidence="6">
    <location>
        <begin position="427"/>
        <end position="444"/>
    </location>
</feature>
<dbReference type="GO" id="GO:0016020">
    <property type="term" value="C:membrane"/>
    <property type="evidence" value="ECO:0007669"/>
    <property type="project" value="UniProtKB-SubCell"/>
</dbReference>
<dbReference type="InterPro" id="IPR036513">
    <property type="entry name" value="STAS_dom_sf"/>
</dbReference>
<dbReference type="FunCoup" id="A0A168RSN3">
    <property type="interactions" value="39"/>
</dbReference>
<feature type="transmembrane region" description="Helical" evidence="6">
    <location>
        <begin position="132"/>
        <end position="152"/>
    </location>
</feature>
<dbReference type="OMA" id="EICLANC"/>
<keyword evidence="9" id="KW-1185">Reference proteome</keyword>
<evidence type="ECO:0000313" key="9">
    <source>
        <dbReference type="Proteomes" id="UP000078561"/>
    </source>
</evidence>
<dbReference type="OrthoDB" id="288203at2759"/>
<evidence type="ECO:0000256" key="4">
    <source>
        <dbReference type="ARBA" id="ARBA00023136"/>
    </source>
</evidence>
<evidence type="ECO:0000256" key="5">
    <source>
        <dbReference type="SAM" id="MobiDB-lite"/>
    </source>
</evidence>
<organism evidence="8">
    <name type="scientific">Absidia glauca</name>
    <name type="common">Pin mould</name>
    <dbReference type="NCBI Taxonomy" id="4829"/>
    <lineage>
        <taxon>Eukaryota</taxon>
        <taxon>Fungi</taxon>
        <taxon>Fungi incertae sedis</taxon>
        <taxon>Mucoromycota</taxon>
        <taxon>Mucoromycotina</taxon>
        <taxon>Mucoromycetes</taxon>
        <taxon>Mucorales</taxon>
        <taxon>Cunninghamellaceae</taxon>
        <taxon>Absidia</taxon>
    </lineage>
</organism>
<dbReference type="InterPro" id="IPR011547">
    <property type="entry name" value="SLC26A/SulP_dom"/>
</dbReference>
<feature type="transmembrane region" description="Helical" evidence="6">
    <location>
        <begin position="158"/>
        <end position="177"/>
    </location>
</feature>
<dbReference type="InterPro" id="IPR002645">
    <property type="entry name" value="STAS_dom"/>
</dbReference>
<dbReference type="CDD" id="cd07042">
    <property type="entry name" value="STAS_SulP_like_sulfate_transporter"/>
    <property type="match status" value="1"/>
</dbReference>
<feature type="transmembrane region" description="Helical" evidence="6">
    <location>
        <begin position="372"/>
        <end position="390"/>
    </location>
</feature>
<sequence>MGIVLDYQTPTFREKWLKAKSNWFHSSLSYILGFFPILNWIHRYNFSWLFQDVIAGITVGLLLVPQGIAYAKVANLDPQYGLYTSFVGVTIYCLFGTSKDISIGPITVVSLLVGEAITKVTEAHPDITGPEVAVCLSLVCGVITLLMGMIRLGILVDFISGPAIAGYMSGSAITIGLGQWPKMFGLTGVDTHQPPYLVFVQFFQQLPTTHIDAAFGVTGLVILYVIKFGTGHLAALVPRLKKPLFFMGIMRNGLIVILGTFLSFILNIGKSTSPFKIIKEVPAGFDAMGIPHLRLDIITESMGVLPSIILILVLEHVSVAKSFGRMNDYDIKPNQEIMAIGASNIIGAFFGAYPATGAFSRTAVMARSGAKTPLAGVFTGCIVVLALYVLTPAFYFIPEAVLAAVVVHAVSDLVSGPSYVMELYRTSLLELTVFLLGVGITCFVDVETGIYASVGLSLAIMLLRIARPPVVALGRCPLLKSPQNSQSFPPTHRQSKVDDYSADQHYIYVDESDAHFTKALEPLPPGMLVIRLTDSVLYPNAGHVAEKLTHFGKTRTRNGDSNRDVKSLPWNESVGASKTYPSHSHHHQQPLLGAIVLDMTAVHSIDTTGLQALGCVRTTLERHAGQTVEWHFTGLQDDRIRRDLLTFGFGTWGDQQDPLEVATHSTGEAYSTPDILSLPPPPLTYQNSEQSPISSLSQTAVSPPSQQRHHHLRNDTATVNMSASSLPVSPHHQLQPPFHRRSILQQKQGKDEKAIVESWRSAAFMELDVNRFSSRNSLYDPMEMDIDPYYANINMSTDPHDQLPTERYPCFHWDVDTAVRTISARWHQKQSTRSYFGA</sequence>
<reference evidence="8" key="1">
    <citation type="submission" date="2016-04" db="EMBL/GenBank/DDBJ databases">
        <authorList>
            <person name="Evans L.H."/>
            <person name="Alamgir A."/>
            <person name="Owens N."/>
            <person name="Weber N.D."/>
            <person name="Virtaneva K."/>
            <person name="Barbian K."/>
            <person name="Babar A."/>
            <person name="Rosenke K."/>
        </authorList>
    </citation>
    <scope>NUCLEOTIDE SEQUENCE [LARGE SCALE GENOMIC DNA]</scope>
    <source>
        <strain evidence="8">CBS 101.48</strain>
    </source>
</reference>
<dbReference type="STRING" id="4829.A0A168RSN3"/>
<dbReference type="SUPFAM" id="SSF52091">
    <property type="entry name" value="SpoIIaa-like"/>
    <property type="match status" value="1"/>
</dbReference>
<evidence type="ECO:0000256" key="3">
    <source>
        <dbReference type="ARBA" id="ARBA00022989"/>
    </source>
</evidence>
<dbReference type="EMBL" id="LT554740">
    <property type="protein sequence ID" value="SAM07337.1"/>
    <property type="molecule type" value="Genomic_DNA"/>
</dbReference>
<evidence type="ECO:0000313" key="8">
    <source>
        <dbReference type="EMBL" id="SAM07337.1"/>
    </source>
</evidence>
<dbReference type="AlphaFoldDB" id="A0A168RSN3"/>
<keyword evidence="4 6" id="KW-0472">Membrane</keyword>
<evidence type="ECO:0000256" key="2">
    <source>
        <dbReference type="ARBA" id="ARBA00022692"/>
    </source>
</evidence>
<dbReference type="Pfam" id="PF01740">
    <property type="entry name" value="STAS"/>
    <property type="match status" value="1"/>
</dbReference>
<evidence type="ECO:0000256" key="1">
    <source>
        <dbReference type="ARBA" id="ARBA00004141"/>
    </source>
</evidence>
<feature type="transmembrane region" description="Helical" evidence="6">
    <location>
        <begin position="213"/>
        <end position="237"/>
    </location>
</feature>
<feature type="transmembrane region" description="Helical" evidence="6">
    <location>
        <begin position="249"/>
        <end position="269"/>
    </location>
</feature>
<feature type="compositionally biased region" description="Polar residues" evidence="5">
    <location>
        <begin position="685"/>
        <end position="706"/>
    </location>
</feature>
<dbReference type="Gene3D" id="3.30.750.24">
    <property type="entry name" value="STAS domain"/>
    <property type="match status" value="1"/>
</dbReference>
<name>A0A168RSN3_ABSGL</name>
<dbReference type="InParanoid" id="A0A168RSN3"/>
<gene>
    <name evidence="8" type="primary">ABSGL_12978.1 scaffold 13554</name>
</gene>
<dbReference type="GO" id="GO:0055085">
    <property type="term" value="P:transmembrane transport"/>
    <property type="evidence" value="ECO:0007669"/>
    <property type="project" value="InterPro"/>
</dbReference>
<dbReference type="PROSITE" id="PS50801">
    <property type="entry name" value="STAS"/>
    <property type="match status" value="1"/>
</dbReference>
<keyword evidence="2 6" id="KW-0812">Transmembrane</keyword>
<feature type="transmembrane region" description="Helical" evidence="6">
    <location>
        <begin position="23"/>
        <end position="42"/>
    </location>
</feature>
<evidence type="ECO:0000256" key="6">
    <source>
        <dbReference type="SAM" id="Phobius"/>
    </source>
</evidence>
<comment type="subcellular location">
    <subcellularLocation>
        <location evidence="1">Membrane</location>
        <topology evidence="1">Multi-pass membrane protein</topology>
    </subcellularLocation>
</comment>